<dbReference type="Proteomes" id="UP001497535">
    <property type="component" value="Unassembled WGS sequence"/>
</dbReference>
<gene>
    <name evidence="1" type="ORF">MENTE1834_LOCUS38209</name>
</gene>
<proteinExistence type="predicted"/>
<keyword evidence="2" id="KW-1185">Reference proteome</keyword>
<accession>A0ACB1AG33</accession>
<dbReference type="EMBL" id="CAVMJV010000082">
    <property type="protein sequence ID" value="CAK5090425.1"/>
    <property type="molecule type" value="Genomic_DNA"/>
</dbReference>
<evidence type="ECO:0000313" key="1">
    <source>
        <dbReference type="EMBL" id="CAK5090425.1"/>
    </source>
</evidence>
<protein>
    <submittedName>
        <fullName evidence="1">Uncharacterized protein</fullName>
    </submittedName>
</protein>
<evidence type="ECO:0000313" key="2">
    <source>
        <dbReference type="Proteomes" id="UP001497535"/>
    </source>
</evidence>
<comment type="caution">
    <text evidence="1">The sequence shown here is derived from an EMBL/GenBank/DDBJ whole genome shotgun (WGS) entry which is preliminary data.</text>
</comment>
<sequence>MKGSSSSLSSHLAIAFCLAFSSSRRIHFGNFSSITDVMKDWFVFSPICCSC</sequence>
<organism evidence="1 2">
    <name type="scientific">Meloidogyne enterolobii</name>
    <name type="common">Root-knot nematode worm</name>
    <name type="synonym">Meloidogyne mayaguensis</name>
    <dbReference type="NCBI Taxonomy" id="390850"/>
    <lineage>
        <taxon>Eukaryota</taxon>
        <taxon>Metazoa</taxon>
        <taxon>Ecdysozoa</taxon>
        <taxon>Nematoda</taxon>
        <taxon>Chromadorea</taxon>
        <taxon>Rhabditida</taxon>
        <taxon>Tylenchina</taxon>
        <taxon>Tylenchomorpha</taxon>
        <taxon>Tylenchoidea</taxon>
        <taxon>Meloidogynidae</taxon>
        <taxon>Meloidogyninae</taxon>
        <taxon>Meloidogyne</taxon>
    </lineage>
</organism>
<reference evidence="1" key="1">
    <citation type="submission" date="2023-11" db="EMBL/GenBank/DDBJ databases">
        <authorList>
            <person name="Poullet M."/>
        </authorList>
    </citation>
    <scope>NUCLEOTIDE SEQUENCE</scope>
    <source>
        <strain evidence="1">E1834</strain>
    </source>
</reference>
<name>A0ACB1AG33_MELEN</name>